<dbReference type="STRING" id="29542.A6070_10410"/>
<dbReference type="EMBL" id="CP015518">
    <property type="protein sequence ID" value="APG26133.1"/>
    <property type="molecule type" value="Genomic_DNA"/>
</dbReference>
<proteinExistence type="predicted"/>
<dbReference type="SMART" id="SM00116">
    <property type="entry name" value="CBS"/>
    <property type="match status" value="2"/>
</dbReference>
<dbReference type="Proteomes" id="UP000182264">
    <property type="component" value="Chromosome"/>
</dbReference>
<keyword evidence="5" id="KW-1185">Reference proteome</keyword>
<keyword evidence="1 2" id="KW-0129">CBS domain</keyword>
<evidence type="ECO:0000313" key="5">
    <source>
        <dbReference type="Proteomes" id="UP000182264"/>
    </source>
</evidence>
<protein>
    <recommendedName>
        <fullName evidence="3">CBS domain-containing protein</fullName>
    </recommendedName>
</protein>
<dbReference type="CDD" id="cd04586">
    <property type="entry name" value="CBS_pair_BON_assoc"/>
    <property type="match status" value="1"/>
</dbReference>
<dbReference type="InterPro" id="IPR046342">
    <property type="entry name" value="CBS_dom_sf"/>
</dbReference>
<dbReference type="Pfam" id="PF00571">
    <property type="entry name" value="CBS"/>
    <property type="match status" value="2"/>
</dbReference>
<dbReference type="AlphaFoldDB" id="A0A1L3GJL7"/>
<evidence type="ECO:0000256" key="1">
    <source>
        <dbReference type="ARBA" id="ARBA00023122"/>
    </source>
</evidence>
<feature type="domain" description="CBS" evidence="3">
    <location>
        <begin position="98"/>
        <end position="149"/>
    </location>
</feature>
<dbReference type="OrthoDB" id="9790355at2"/>
<sequence length="149" mass="16599">MLKARDIMTVDVHTVSMETSVEELARLFVKTKVSAMPVVDDEGMLQGIVTETDLVSQDQALHIPTVVSLFDWVVYLESEDRFAEQVRKMTARLVQEICTRDVATCTPDAPVSEIVSLMLDKGIHMVPVVDKGKLLGVVARLDIIRSMEL</sequence>
<dbReference type="KEGG" id="pace:A6070_10410"/>
<dbReference type="Gene3D" id="3.10.580.10">
    <property type="entry name" value="CBS-domain"/>
    <property type="match status" value="1"/>
</dbReference>
<organism evidence="4 5">
    <name type="scientific">Syntrophotalea acetylenica</name>
    <name type="common">Pelobacter acetylenicus</name>
    <dbReference type="NCBI Taxonomy" id="29542"/>
    <lineage>
        <taxon>Bacteria</taxon>
        <taxon>Pseudomonadati</taxon>
        <taxon>Thermodesulfobacteriota</taxon>
        <taxon>Desulfuromonadia</taxon>
        <taxon>Desulfuromonadales</taxon>
        <taxon>Syntrophotaleaceae</taxon>
        <taxon>Syntrophotalea</taxon>
    </lineage>
</organism>
<dbReference type="PANTHER" id="PTHR43080">
    <property type="entry name" value="CBS DOMAIN-CONTAINING PROTEIN CBSX3, MITOCHONDRIAL"/>
    <property type="match status" value="1"/>
</dbReference>
<reference evidence="4 5" key="1">
    <citation type="journal article" date="2017" name="Genome Announc.">
        <title>Complete Genome Sequences of Two Acetylene-Fermenting Pelobacter acetylenicus Strains.</title>
        <authorList>
            <person name="Sutton J.M."/>
            <person name="Baesman S.M."/>
            <person name="Fierst J.L."/>
            <person name="Poret-Peterson A.T."/>
            <person name="Oremland R.S."/>
            <person name="Dunlap D.S."/>
            <person name="Akob D.M."/>
        </authorList>
    </citation>
    <scope>NUCLEOTIDE SEQUENCE [LARGE SCALE GENOMIC DNA]</scope>
    <source>
        <strain evidence="4 5">DSM 3247</strain>
    </source>
</reference>
<dbReference type="InterPro" id="IPR000644">
    <property type="entry name" value="CBS_dom"/>
</dbReference>
<dbReference type="PROSITE" id="PS51371">
    <property type="entry name" value="CBS"/>
    <property type="match status" value="2"/>
</dbReference>
<dbReference type="RefSeq" id="WP_072287969.1">
    <property type="nucleotide sequence ID" value="NZ_CP015455.1"/>
</dbReference>
<dbReference type="InterPro" id="IPR051257">
    <property type="entry name" value="Diverse_CBS-Domain"/>
</dbReference>
<feature type="domain" description="CBS" evidence="3">
    <location>
        <begin position="8"/>
        <end position="65"/>
    </location>
</feature>
<evidence type="ECO:0000313" key="4">
    <source>
        <dbReference type="EMBL" id="APG26133.1"/>
    </source>
</evidence>
<evidence type="ECO:0000259" key="3">
    <source>
        <dbReference type="PROSITE" id="PS51371"/>
    </source>
</evidence>
<gene>
    <name evidence="4" type="ORF">A7E75_01795</name>
</gene>
<name>A0A1L3GJL7_SYNAC</name>
<dbReference type="SUPFAM" id="SSF54631">
    <property type="entry name" value="CBS-domain pair"/>
    <property type="match status" value="1"/>
</dbReference>
<accession>A0A1L3GJL7</accession>
<evidence type="ECO:0000256" key="2">
    <source>
        <dbReference type="PROSITE-ProRule" id="PRU00703"/>
    </source>
</evidence>
<dbReference type="PANTHER" id="PTHR43080:SF2">
    <property type="entry name" value="CBS DOMAIN-CONTAINING PROTEIN"/>
    <property type="match status" value="1"/>
</dbReference>